<dbReference type="Pfam" id="PF00043">
    <property type="entry name" value="GST_C"/>
    <property type="match status" value="1"/>
</dbReference>
<dbReference type="KEGG" id="atr:18439002"/>
<dbReference type="HOGENOM" id="CLU_011226_21_1_1"/>
<feature type="domain" description="GST C-terminal" evidence="1">
    <location>
        <begin position="1"/>
        <end position="104"/>
    </location>
</feature>
<gene>
    <name evidence="2" type="ORF">AMTR_s00027p00235310</name>
</gene>
<dbReference type="EMBL" id="KI392798">
    <property type="protein sequence ID" value="ERN10820.1"/>
    <property type="molecule type" value="Genomic_DNA"/>
</dbReference>
<sequence length="114" mass="12754">MAYRTQGDEKEKAIKDAQESLKILDEALKGKFFNGETIGLLDIVACGFSFWLPVVGEAAGINVFDPEMFPHLSSWTEEFTKVEVVKEVFPPCDKLLAVFKAYHDQILGHKDSST</sequence>
<keyword evidence="3" id="KW-1185">Reference proteome</keyword>
<name>W1PU52_AMBTC</name>
<accession>W1PU52</accession>
<dbReference type="OrthoDB" id="4951845at2759"/>
<dbReference type="Gramene" id="ERN10820">
    <property type="protein sequence ID" value="ERN10820"/>
    <property type="gene ID" value="AMTR_s00027p00235310"/>
</dbReference>
<dbReference type="PANTHER" id="PTHR11260">
    <property type="entry name" value="GLUTATHIONE S-TRANSFERASE, GST, SUPERFAMILY, GST DOMAIN CONTAINING"/>
    <property type="match status" value="1"/>
</dbReference>
<evidence type="ECO:0000313" key="3">
    <source>
        <dbReference type="Proteomes" id="UP000017836"/>
    </source>
</evidence>
<dbReference type="Gene3D" id="1.20.1050.10">
    <property type="match status" value="1"/>
</dbReference>
<dbReference type="InterPro" id="IPR045073">
    <property type="entry name" value="Omega/Tau-like"/>
</dbReference>
<dbReference type="GO" id="GO:0005737">
    <property type="term" value="C:cytoplasm"/>
    <property type="evidence" value="ECO:0000318"/>
    <property type="project" value="GO_Central"/>
</dbReference>
<dbReference type="InterPro" id="IPR010987">
    <property type="entry name" value="Glutathione-S-Trfase_C-like"/>
</dbReference>
<dbReference type="Proteomes" id="UP000017836">
    <property type="component" value="Unassembled WGS sequence"/>
</dbReference>
<dbReference type="SUPFAM" id="SSF47616">
    <property type="entry name" value="GST C-terminal domain-like"/>
    <property type="match status" value="1"/>
</dbReference>
<organism evidence="2 3">
    <name type="scientific">Amborella trichopoda</name>
    <dbReference type="NCBI Taxonomy" id="13333"/>
    <lineage>
        <taxon>Eukaryota</taxon>
        <taxon>Viridiplantae</taxon>
        <taxon>Streptophyta</taxon>
        <taxon>Embryophyta</taxon>
        <taxon>Tracheophyta</taxon>
        <taxon>Spermatophyta</taxon>
        <taxon>Magnoliopsida</taxon>
        <taxon>Amborellales</taxon>
        <taxon>Amborellaceae</taxon>
        <taxon>Amborella</taxon>
    </lineage>
</organism>
<dbReference type="CDD" id="cd03185">
    <property type="entry name" value="GST_C_Tau"/>
    <property type="match status" value="1"/>
</dbReference>
<dbReference type="InterPro" id="IPR036282">
    <property type="entry name" value="Glutathione-S-Trfase_C_sf"/>
</dbReference>
<dbReference type="InterPro" id="IPR004046">
    <property type="entry name" value="GST_C"/>
</dbReference>
<proteinExistence type="predicted"/>
<dbReference type="eggNOG" id="KOG0406">
    <property type="taxonomic scope" value="Eukaryota"/>
</dbReference>
<dbReference type="PROSITE" id="PS50405">
    <property type="entry name" value="GST_CTER"/>
    <property type="match status" value="1"/>
</dbReference>
<evidence type="ECO:0000313" key="2">
    <source>
        <dbReference type="EMBL" id="ERN10820.1"/>
    </source>
</evidence>
<dbReference type="InterPro" id="IPR045074">
    <property type="entry name" value="GST_C_Tau"/>
</dbReference>
<dbReference type="GO" id="GO:0006749">
    <property type="term" value="P:glutathione metabolic process"/>
    <property type="evidence" value="ECO:0000318"/>
    <property type="project" value="GO_Central"/>
</dbReference>
<dbReference type="OMA" id="ANLVELW"/>
<dbReference type="AlphaFoldDB" id="W1PU52"/>
<dbReference type="GO" id="GO:0004364">
    <property type="term" value="F:glutathione transferase activity"/>
    <property type="evidence" value="ECO:0000318"/>
    <property type="project" value="GO_Central"/>
</dbReference>
<protein>
    <recommendedName>
        <fullName evidence="1">GST C-terminal domain-containing protein</fullName>
    </recommendedName>
</protein>
<evidence type="ECO:0000259" key="1">
    <source>
        <dbReference type="PROSITE" id="PS50405"/>
    </source>
</evidence>
<dbReference type="PANTHER" id="PTHR11260:SF676">
    <property type="entry name" value="GLUTATHIONE S-TRANSFERASE U8"/>
    <property type="match status" value="1"/>
</dbReference>
<reference evidence="3" key="1">
    <citation type="journal article" date="2013" name="Science">
        <title>The Amborella genome and the evolution of flowering plants.</title>
        <authorList>
            <consortium name="Amborella Genome Project"/>
        </authorList>
    </citation>
    <scope>NUCLEOTIDE SEQUENCE [LARGE SCALE GENOMIC DNA]</scope>
</reference>